<dbReference type="PANTHER" id="PTHR44846:SF17">
    <property type="entry name" value="GNTR-FAMILY TRANSCRIPTIONAL REGULATOR"/>
    <property type="match status" value="1"/>
</dbReference>
<evidence type="ECO:0000256" key="4">
    <source>
        <dbReference type="SAM" id="MobiDB-lite"/>
    </source>
</evidence>
<dbReference type="InterPro" id="IPR050679">
    <property type="entry name" value="Bact_HTH_transcr_reg"/>
</dbReference>
<keyword evidence="2" id="KW-0238">DNA-binding</keyword>
<dbReference type="PANTHER" id="PTHR44846">
    <property type="entry name" value="MANNOSYL-D-GLYCERATE TRANSPORT/METABOLISM SYSTEM REPRESSOR MNGR-RELATED"/>
    <property type="match status" value="1"/>
</dbReference>
<dbReference type="Gene3D" id="1.10.10.10">
    <property type="entry name" value="Winged helix-like DNA-binding domain superfamily/Winged helix DNA-binding domain"/>
    <property type="match status" value="1"/>
</dbReference>
<dbReference type="Gene3D" id="3.40.1410.10">
    <property type="entry name" value="Chorismate lyase-like"/>
    <property type="match status" value="1"/>
</dbReference>
<dbReference type="PROSITE" id="PS50949">
    <property type="entry name" value="HTH_GNTR"/>
    <property type="match status" value="1"/>
</dbReference>
<evidence type="ECO:0000313" key="6">
    <source>
        <dbReference type="EMBL" id="GGN92945.1"/>
    </source>
</evidence>
<dbReference type="InterPro" id="IPR036388">
    <property type="entry name" value="WH-like_DNA-bd_sf"/>
</dbReference>
<protein>
    <submittedName>
        <fullName evidence="6">GntR-family transcriptional regulator</fullName>
    </submittedName>
</protein>
<sequence>MQVSETTAAAEPTPIRGQRADRARRVADILRHQILAGAVEGALPGEQELAAEHDTSRNTVREALALLRDEGLIDRAPKVGTRVAARKYDHGLDALLGLQETLKEHGTVRNEVRAATHITAPPAVARRLGLAPGDRVVYIERLRFLADLPLSLDLTYLAPDVGAAVLANDLETTDVFVLLEQVTGQSLGAAELALEAVAADPHTATTLDTPGGAPLLMLERLTHLDDGRPVDLEYIRMRGDRITMRGSLTRTAPEWKVL</sequence>
<name>A0ABQ2KVI2_9NOCA</name>
<dbReference type="Pfam" id="PF07702">
    <property type="entry name" value="UTRA"/>
    <property type="match status" value="1"/>
</dbReference>
<gene>
    <name evidence="6" type="ORF">GCM10011610_54440</name>
</gene>
<dbReference type="InterPro" id="IPR011663">
    <property type="entry name" value="UTRA"/>
</dbReference>
<dbReference type="SMART" id="SM00345">
    <property type="entry name" value="HTH_GNTR"/>
    <property type="match status" value="1"/>
</dbReference>
<dbReference type="SMART" id="SM00866">
    <property type="entry name" value="UTRA"/>
    <property type="match status" value="1"/>
</dbReference>
<dbReference type="Pfam" id="PF00392">
    <property type="entry name" value="GntR"/>
    <property type="match status" value="1"/>
</dbReference>
<dbReference type="EMBL" id="BMNE01000007">
    <property type="protein sequence ID" value="GGN92945.1"/>
    <property type="molecule type" value="Genomic_DNA"/>
</dbReference>
<dbReference type="SUPFAM" id="SSF64288">
    <property type="entry name" value="Chorismate lyase-like"/>
    <property type="match status" value="1"/>
</dbReference>
<evidence type="ECO:0000256" key="1">
    <source>
        <dbReference type="ARBA" id="ARBA00023015"/>
    </source>
</evidence>
<evidence type="ECO:0000256" key="2">
    <source>
        <dbReference type="ARBA" id="ARBA00023125"/>
    </source>
</evidence>
<evidence type="ECO:0000313" key="7">
    <source>
        <dbReference type="Proteomes" id="UP000658127"/>
    </source>
</evidence>
<evidence type="ECO:0000256" key="3">
    <source>
        <dbReference type="ARBA" id="ARBA00023163"/>
    </source>
</evidence>
<organism evidence="6 7">
    <name type="scientific">Nocardia rhizosphaerihabitans</name>
    <dbReference type="NCBI Taxonomy" id="1691570"/>
    <lineage>
        <taxon>Bacteria</taxon>
        <taxon>Bacillati</taxon>
        <taxon>Actinomycetota</taxon>
        <taxon>Actinomycetes</taxon>
        <taxon>Mycobacteriales</taxon>
        <taxon>Nocardiaceae</taxon>
        <taxon>Nocardia</taxon>
    </lineage>
</organism>
<keyword evidence="3" id="KW-0804">Transcription</keyword>
<evidence type="ECO:0000259" key="5">
    <source>
        <dbReference type="PROSITE" id="PS50949"/>
    </source>
</evidence>
<keyword evidence="7" id="KW-1185">Reference proteome</keyword>
<dbReference type="RefSeq" id="WP_189033329.1">
    <property type="nucleotide sequence ID" value="NZ_BMNE01000007.1"/>
</dbReference>
<dbReference type="InterPro" id="IPR036390">
    <property type="entry name" value="WH_DNA-bd_sf"/>
</dbReference>
<reference evidence="7" key="1">
    <citation type="journal article" date="2019" name="Int. J. Syst. Evol. Microbiol.">
        <title>The Global Catalogue of Microorganisms (GCM) 10K type strain sequencing project: providing services to taxonomists for standard genome sequencing and annotation.</title>
        <authorList>
            <consortium name="The Broad Institute Genomics Platform"/>
            <consortium name="The Broad Institute Genome Sequencing Center for Infectious Disease"/>
            <person name="Wu L."/>
            <person name="Ma J."/>
        </authorList>
    </citation>
    <scope>NUCLEOTIDE SEQUENCE [LARGE SCALE GENOMIC DNA]</scope>
    <source>
        <strain evidence="7">CGMCC 4.7329</strain>
    </source>
</reference>
<feature type="region of interest" description="Disordered" evidence="4">
    <location>
        <begin position="1"/>
        <end position="21"/>
    </location>
</feature>
<dbReference type="InterPro" id="IPR028978">
    <property type="entry name" value="Chorismate_lyase_/UTRA_dom_sf"/>
</dbReference>
<dbReference type="InterPro" id="IPR000524">
    <property type="entry name" value="Tscrpt_reg_HTH_GntR"/>
</dbReference>
<proteinExistence type="predicted"/>
<dbReference type="SUPFAM" id="SSF46785">
    <property type="entry name" value="Winged helix' DNA-binding domain"/>
    <property type="match status" value="1"/>
</dbReference>
<dbReference type="CDD" id="cd07377">
    <property type="entry name" value="WHTH_GntR"/>
    <property type="match status" value="1"/>
</dbReference>
<comment type="caution">
    <text evidence="6">The sequence shown here is derived from an EMBL/GenBank/DDBJ whole genome shotgun (WGS) entry which is preliminary data.</text>
</comment>
<keyword evidence="1" id="KW-0805">Transcription regulation</keyword>
<dbReference type="Proteomes" id="UP000658127">
    <property type="component" value="Unassembled WGS sequence"/>
</dbReference>
<accession>A0ABQ2KVI2</accession>
<dbReference type="PRINTS" id="PR00035">
    <property type="entry name" value="HTHGNTR"/>
</dbReference>
<feature type="domain" description="HTH gntR-type" evidence="5">
    <location>
        <begin position="20"/>
        <end position="86"/>
    </location>
</feature>